<keyword evidence="1" id="KW-0472">Membrane</keyword>
<feature type="transmembrane region" description="Helical" evidence="1">
    <location>
        <begin position="245"/>
        <end position="263"/>
    </location>
</feature>
<dbReference type="EMBL" id="CAMKVN010011747">
    <property type="protein sequence ID" value="CAI2194985.1"/>
    <property type="molecule type" value="Genomic_DNA"/>
</dbReference>
<keyword evidence="1" id="KW-1133">Transmembrane helix</keyword>
<keyword evidence="3" id="KW-1185">Reference proteome</keyword>
<dbReference type="Proteomes" id="UP001153678">
    <property type="component" value="Unassembled WGS sequence"/>
</dbReference>
<gene>
    <name evidence="2" type="ORF">FWILDA_LOCUS16850</name>
</gene>
<proteinExistence type="predicted"/>
<evidence type="ECO:0000313" key="2">
    <source>
        <dbReference type="EMBL" id="CAI2194985.1"/>
    </source>
</evidence>
<organism evidence="2 3">
    <name type="scientific">Funneliformis geosporum</name>
    <dbReference type="NCBI Taxonomy" id="1117311"/>
    <lineage>
        <taxon>Eukaryota</taxon>
        <taxon>Fungi</taxon>
        <taxon>Fungi incertae sedis</taxon>
        <taxon>Mucoromycota</taxon>
        <taxon>Glomeromycotina</taxon>
        <taxon>Glomeromycetes</taxon>
        <taxon>Glomerales</taxon>
        <taxon>Glomeraceae</taxon>
        <taxon>Funneliformis</taxon>
    </lineage>
</organism>
<accession>A0A9W4X1E8</accession>
<evidence type="ECO:0000313" key="3">
    <source>
        <dbReference type="Proteomes" id="UP001153678"/>
    </source>
</evidence>
<reference evidence="2" key="1">
    <citation type="submission" date="2022-08" db="EMBL/GenBank/DDBJ databases">
        <authorList>
            <person name="Kallberg Y."/>
            <person name="Tangrot J."/>
            <person name="Rosling A."/>
        </authorList>
    </citation>
    <scope>NUCLEOTIDE SEQUENCE</scope>
    <source>
        <strain evidence="2">Wild A</strain>
    </source>
</reference>
<dbReference type="OrthoDB" id="2445683at2759"/>
<sequence length="273" mass="30552">MSRLERFMQSLRLTCLNLLNTSINNFGFFKLVVMFALNKISILTAKIDNHACSPANSSSYLILNQCANKQPPPSSPPAPYLIPSENQVQQITNQLNQALNLGLNNPNLEQVITRIKELINQPLISSPRVNFSSAPLNNNKILESQFLAAQQTITRLEKELSEKDTPFGEDLAVIKKIDLKDLAKELNIQLSPAIIKQMEQASTYQQLATVRNAEIKKYLEQNLNKLAVLNQPSKEVIQQPPKERIMWLSLLLAALLTIGGLVAKLKSKRSKGK</sequence>
<comment type="caution">
    <text evidence="2">The sequence shown here is derived from an EMBL/GenBank/DDBJ whole genome shotgun (WGS) entry which is preliminary data.</text>
</comment>
<name>A0A9W4X1E8_9GLOM</name>
<dbReference type="AlphaFoldDB" id="A0A9W4X1E8"/>
<keyword evidence="1" id="KW-0812">Transmembrane</keyword>
<protein>
    <submittedName>
        <fullName evidence="2">11439_t:CDS:1</fullName>
    </submittedName>
</protein>
<evidence type="ECO:0000256" key="1">
    <source>
        <dbReference type="SAM" id="Phobius"/>
    </source>
</evidence>